<name>A0A4Z0BW39_9BURK</name>
<feature type="compositionally biased region" description="Basic and acidic residues" evidence="1">
    <location>
        <begin position="29"/>
        <end position="46"/>
    </location>
</feature>
<dbReference type="EMBL" id="SMLK01000002">
    <property type="protein sequence ID" value="TFZ03537.1"/>
    <property type="molecule type" value="Genomic_DNA"/>
</dbReference>
<dbReference type="AlphaFoldDB" id="A0A4Z0BW39"/>
<accession>A0A4Z0BW39</accession>
<gene>
    <name evidence="2" type="ORF">EZ216_07645</name>
</gene>
<feature type="compositionally biased region" description="Acidic residues" evidence="1">
    <location>
        <begin position="51"/>
        <end position="60"/>
    </location>
</feature>
<dbReference type="Proteomes" id="UP000297839">
    <property type="component" value="Unassembled WGS sequence"/>
</dbReference>
<reference evidence="2 3" key="1">
    <citation type="submission" date="2019-03" db="EMBL/GenBank/DDBJ databases">
        <title>Ramlibacter sp. 18x22-1, whole genome shotgun sequence.</title>
        <authorList>
            <person name="Zhang X."/>
            <person name="Feng G."/>
            <person name="Zhu H."/>
        </authorList>
    </citation>
    <scope>NUCLEOTIDE SEQUENCE [LARGE SCALE GENOMIC DNA]</scope>
    <source>
        <strain evidence="2 3">18x22-1</strain>
    </source>
</reference>
<dbReference type="RefSeq" id="WP_135249161.1">
    <property type="nucleotide sequence ID" value="NZ_SMLK01000002.1"/>
</dbReference>
<protein>
    <submittedName>
        <fullName evidence="2">Uncharacterized protein</fullName>
    </submittedName>
</protein>
<comment type="caution">
    <text evidence="2">The sequence shown here is derived from an EMBL/GenBank/DDBJ whole genome shotgun (WGS) entry which is preliminary data.</text>
</comment>
<evidence type="ECO:0000313" key="3">
    <source>
        <dbReference type="Proteomes" id="UP000297839"/>
    </source>
</evidence>
<keyword evidence="3" id="KW-1185">Reference proteome</keyword>
<sequence length="75" mass="8329">MPSDTTPDPRDMERMPERQRIPDATRGGEAGKPDIEHRPSLPDHPKQMTADIEDEDDDPVVDSGPGIADGPERQR</sequence>
<feature type="compositionally biased region" description="Basic and acidic residues" evidence="1">
    <location>
        <begin position="7"/>
        <end position="23"/>
    </location>
</feature>
<proteinExistence type="predicted"/>
<organism evidence="2 3">
    <name type="scientific">Ramlibacter humi</name>
    <dbReference type="NCBI Taxonomy" id="2530451"/>
    <lineage>
        <taxon>Bacteria</taxon>
        <taxon>Pseudomonadati</taxon>
        <taxon>Pseudomonadota</taxon>
        <taxon>Betaproteobacteria</taxon>
        <taxon>Burkholderiales</taxon>
        <taxon>Comamonadaceae</taxon>
        <taxon>Ramlibacter</taxon>
    </lineage>
</organism>
<feature type="region of interest" description="Disordered" evidence="1">
    <location>
        <begin position="1"/>
        <end position="75"/>
    </location>
</feature>
<evidence type="ECO:0000256" key="1">
    <source>
        <dbReference type="SAM" id="MobiDB-lite"/>
    </source>
</evidence>
<evidence type="ECO:0000313" key="2">
    <source>
        <dbReference type="EMBL" id="TFZ03537.1"/>
    </source>
</evidence>
<dbReference type="OrthoDB" id="9967962at2"/>